<dbReference type="PANTHER" id="PTHR10210">
    <property type="entry name" value="RIBOSE-PHOSPHATE DIPHOSPHOKINASE FAMILY MEMBER"/>
    <property type="match status" value="1"/>
</dbReference>
<evidence type="ECO:0000256" key="5">
    <source>
        <dbReference type="ARBA" id="ARBA00022777"/>
    </source>
</evidence>
<dbReference type="InterPro" id="IPR000836">
    <property type="entry name" value="PRTase_dom"/>
</dbReference>
<evidence type="ECO:0000256" key="8">
    <source>
        <dbReference type="RuleBase" id="RU004324"/>
    </source>
</evidence>
<evidence type="ECO:0000256" key="6">
    <source>
        <dbReference type="ARBA" id="ARBA00022840"/>
    </source>
</evidence>
<keyword evidence="5" id="KW-0418">Kinase</keyword>
<name>A0ABR6SGA2_ANAVA</name>
<dbReference type="NCBIfam" id="TIGR01251">
    <property type="entry name" value="ribP_PPkin"/>
    <property type="match status" value="1"/>
</dbReference>
<feature type="domain" description="Ribose-phosphate pyrophosphokinase N-terminal" evidence="10">
    <location>
        <begin position="6"/>
        <end position="121"/>
    </location>
</feature>
<dbReference type="CDD" id="cd06223">
    <property type="entry name" value="PRTases_typeI"/>
    <property type="match status" value="1"/>
</dbReference>
<dbReference type="InterPro" id="IPR029099">
    <property type="entry name" value="Pribosyltran_N"/>
</dbReference>
<keyword evidence="6" id="KW-0067">ATP-binding</keyword>
<evidence type="ECO:0000256" key="1">
    <source>
        <dbReference type="ARBA" id="ARBA00013247"/>
    </source>
</evidence>
<dbReference type="EMBL" id="JACKZP010000181">
    <property type="protein sequence ID" value="MBC1305253.1"/>
    <property type="molecule type" value="Genomic_DNA"/>
</dbReference>
<dbReference type="Pfam" id="PF00156">
    <property type="entry name" value="Pribosyltran"/>
    <property type="match status" value="1"/>
</dbReference>
<dbReference type="EC" id="2.7.6.1" evidence="1"/>
<sequence length="311" mass="33899">MMDNFILFAGTANPDLAGTVAQKLDIPLGKSAVERFPDGEVNVRLLESVRQKSVFILQSTAPPVNDHLVELLAFADACRRAAASRITAIIPYFGYARADKRHGRREPITASMVAEVLQAVGVNHVVTLDLHTLQIEGFFRIPVDSLTAVPIFCEAIRHYLPPNFVVVSPDTGRVQMATQYAQKLDSSVVVLHKHRTSGTETEVTRVVGDVKGYACLIIDDMISTGGTLAKSIEALLKAEARPEIIIAATHGLFVKEARAKLSHPSVKAIFVTDSVTSKETDWQQLKIVSIAPLVATTIQRFKTDGSISDLF</sequence>
<dbReference type="NCBIfam" id="NF002320">
    <property type="entry name" value="PRK01259.1"/>
    <property type="match status" value="1"/>
</dbReference>
<dbReference type="InterPro" id="IPR029057">
    <property type="entry name" value="PRTase-like"/>
</dbReference>
<feature type="domain" description="Phosphoribosyltransferase" evidence="9">
    <location>
        <begin position="163"/>
        <end position="265"/>
    </location>
</feature>
<keyword evidence="4" id="KW-0547">Nucleotide-binding</keyword>
<dbReference type="SMART" id="SM01400">
    <property type="entry name" value="Pribosyltran_N"/>
    <property type="match status" value="1"/>
</dbReference>
<evidence type="ECO:0000313" key="12">
    <source>
        <dbReference type="Proteomes" id="UP000570851"/>
    </source>
</evidence>
<dbReference type="SUPFAM" id="SSF53271">
    <property type="entry name" value="PRTase-like"/>
    <property type="match status" value="2"/>
</dbReference>
<accession>A0ABR6SGA2</accession>
<evidence type="ECO:0000256" key="7">
    <source>
        <dbReference type="ARBA" id="ARBA00049535"/>
    </source>
</evidence>
<proteinExistence type="inferred from homology"/>
<dbReference type="Gene3D" id="3.40.50.2020">
    <property type="match status" value="2"/>
</dbReference>
<comment type="catalytic activity">
    <reaction evidence="7">
        <text>D-ribose 5-phosphate + ATP = 5-phospho-alpha-D-ribose 1-diphosphate + AMP + H(+)</text>
        <dbReference type="Rhea" id="RHEA:15609"/>
        <dbReference type="ChEBI" id="CHEBI:15378"/>
        <dbReference type="ChEBI" id="CHEBI:30616"/>
        <dbReference type="ChEBI" id="CHEBI:58017"/>
        <dbReference type="ChEBI" id="CHEBI:78346"/>
        <dbReference type="ChEBI" id="CHEBI:456215"/>
        <dbReference type="EC" id="2.7.6.1"/>
    </reaction>
</comment>
<gene>
    <name evidence="11" type="ORF">GNE12_25425</name>
</gene>
<reference evidence="11 12" key="1">
    <citation type="submission" date="2019-11" db="EMBL/GenBank/DDBJ databases">
        <title>Comparison of genomes from free-living endosymbiotic cyanobacteria isolated from Azolla.</title>
        <authorList>
            <person name="Thiel T."/>
            <person name="Pratte B."/>
        </authorList>
    </citation>
    <scope>NUCLEOTIDE SEQUENCE [LARGE SCALE GENOMIC DNA]</scope>
    <source>
        <strain evidence="11 12">N2B</strain>
    </source>
</reference>
<evidence type="ECO:0000256" key="4">
    <source>
        <dbReference type="ARBA" id="ARBA00022741"/>
    </source>
</evidence>
<evidence type="ECO:0000313" key="11">
    <source>
        <dbReference type="EMBL" id="MBC1305253.1"/>
    </source>
</evidence>
<dbReference type="Pfam" id="PF13793">
    <property type="entry name" value="Pribosyltran_N"/>
    <property type="match status" value="1"/>
</dbReference>
<evidence type="ECO:0000259" key="10">
    <source>
        <dbReference type="Pfam" id="PF13793"/>
    </source>
</evidence>
<comment type="caution">
    <text evidence="11">The sequence shown here is derived from an EMBL/GenBank/DDBJ whole genome shotgun (WGS) entry which is preliminary data.</text>
</comment>
<evidence type="ECO:0000256" key="2">
    <source>
        <dbReference type="ARBA" id="ARBA00022679"/>
    </source>
</evidence>
<keyword evidence="3 8" id="KW-0545">Nucleotide biosynthesis</keyword>
<evidence type="ECO:0000259" key="9">
    <source>
        <dbReference type="Pfam" id="PF00156"/>
    </source>
</evidence>
<dbReference type="PANTHER" id="PTHR10210:SF32">
    <property type="entry name" value="RIBOSE-PHOSPHATE PYROPHOSPHOKINASE 2"/>
    <property type="match status" value="1"/>
</dbReference>
<dbReference type="InterPro" id="IPR005946">
    <property type="entry name" value="Rib-P_diPkinase"/>
</dbReference>
<comment type="similarity">
    <text evidence="8">Belongs to the ribose-phosphate pyrophosphokinase family.</text>
</comment>
<dbReference type="Proteomes" id="UP000570851">
    <property type="component" value="Unassembled WGS sequence"/>
</dbReference>
<evidence type="ECO:0000256" key="3">
    <source>
        <dbReference type="ARBA" id="ARBA00022727"/>
    </source>
</evidence>
<keyword evidence="12" id="KW-1185">Reference proteome</keyword>
<organism evidence="11 12">
    <name type="scientific">Trichormus variabilis N2B</name>
    <dbReference type="NCBI Taxonomy" id="2681315"/>
    <lineage>
        <taxon>Bacteria</taxon>
        <taxon>Bacillati</taxon>
        <taxon>Cyanobacteriota</taxon>
        <taxon>Cyanophyceae</taxon>
        <taxon>Nostocales</taxon>
        <taxon>Nostocaceae</taxon>
        <taxon>Trichormus</taxon>
    </lineage>
</organism>
<keyword evidence="2" id="KW-0808">Transferase</keyword>
<protein>
    <recommendedName>
        <fullName evidence="1">ribose-phosphate diphosphokinase</fullName>
        <ecNumber evidence="1">2.7.6.1</ecNumber>
    </recommendedName>
</protein>